<dbReference type="InterPro" id="IPR041183">
    <property type="entry name" value="Cyclophilin-like"/>
</dbReference>
<name>A0ABV4VVV3_9GAMM</name>
<evidence type="ECO:0000313" key="3">
    <source>
        <dbReference type="Proteomes" id="UP001576726"/>
    </source>
</evidence>
<protein>
    <submittedName>
        <fullName evidence="2">Cyclophilin-like fold protein</fullName>
    </submittedName>
</protein>
<dbReference type="SUPFAM" id="SSF50891">
    <property type="entry name" value="Cyclophilin-like"/>
    <property type="match status" value="1"/>
</dbReference>
<dbReference type="EMBL" id="JBHFGJ010000004">
    <property type="protein sequence ID" value="MFB2653314.1"/>
    <property type="molecule type" value="Genomic_DNA"/>
</dbReference>
<evidence type="ECO:0000259" key="1">
    <source>
        <dbReference type="Pfam" id="PF18050"/>
    </source>
</evidence>
<gene>
    <name evidence="2" type="ORF">ACE02L_11245</name>
</gene>
<comment type="caution">
    <text evidence="2">The sequence shown here is derived from an EMBL/GenBank/DDBJ whole genome shotgun (WGS) entry which is preliminary data.</text>
</comment>
<organism evidence="2 3">
    <name type="scientific">Shewanella seohaensis</name>
    <dbReference type="NCBI Taxonomy" id="755175"/>
    <lineage>
        <taxon>Bacteria</taxon>
        <taxon>Pseudomonadati</taxon>
        <taxon>Pseudomonadota</taxon>
        <taxon>Gammaproteobacteria</taxon>
        <taxon>Alteromonadales</taxon>
        <taxon>Shewanellaceae</taxon>
        <taxon>Shewanella</taxon>
    </lineage>
</organism>
<accession>A0ABV4VVV3</accession>
<reference evidence="2 3" key="1">
    <citation type="submission" date="2024-09" db="EMBL/GenBank/DDBJ databases">
        <authorList>
            <person name="Zhang Y."/>
        </authorList>
    </citation>
    <scope>NUCLEOTIDE SEQUENCE [LARGE SCALE GENOMIC DNA]</scope>
    <source>
        <strain evidence="2 3">SH314</strain>
    </source>
</reference>
<dbReference type="Gene3D" id="2.40.100.20">
    <property type="match status" value="1"/>
</dbReference>
<proteinExistence type="predicted"/>
<sequence length="122" mass="13510">MNISVTANGKAYRLTLLDNPTAKDFYASLPLKLTLKDYANTEKIAMLEQKLTKAQAPKGTSAKRGDITYYAPWGNLALFYRGYGYADGLIPLGTLSNETSQEMSEEFIELLSGDDLDVVFDK</sequence>
<keyword evidence="3" id="KW-1185">Reference proteome</keyword>
<evidence type="ECO:0000313" key="2">
    <source>
        <dbReference type="EMBL" id="MFB2653314.1"/>
    </source>
</evidence>
<dbReference type="Proteomes" id="UP001576726">
    <property type="component" value="Unassembled WGS sequence"/>
</dbReference>
<dbReference type="Pfam" id="PF18050">
    <property type="entry name" value="Cyclophil_like2"/>
    <property type="match status" value="1"/>
</dbReference>
<dbReference type="RefSeq" id="WP_374919249.1">
    <property type="nucleotide sequence ID" value="NZ_JBHFGJ010000004.1"/>
</dbReference>
<feature type="domain" description="Cyclophilin-like" evidence="1">
    <location>
        <begin position="5"/>
        <end position="103"/>
    </location>
</feature>
<dbReference type="InterPro" id="IPR029000">
    <property type="entry name" value="Cyclophilin-like_dom_sf"/>
</dbReference>